<dbReference type="eggNOG" id="ENOG5032SEY">
    <property type="taxonomic scope" value="Bacteria"/>
</dbReference>
<evidence type="ECO:0000313" key="3">
    <source>
        <dbReference type="Proteomes" id="UP000015350"/>
    </source>
</evidence>
<accession>S9S9W2</accession>
<dbReference type="EMBL" id="AQPH01000011">
    <property type="protein sequence ID" value="EPY02642.1"/>
    <property type="molecule type" value="Genomic_DNA"/>
</dbReference>
<feature type="compositionally biased region" description="Low complexity" evidence="1">
    <location>
        <begin position="192"/>
        <end position="208"/>
    </location>
</feature>
<comment type="caution">
    <text evidence="2">The sequence shown here is derived from an EMBL/GenBank/DDBJ whole genome shotgun (WGS) entry which is preliminary data.</text>
</comment>
<dbReference type="Proteomes" id="UP000015350">
    <property type="component" value="Unassembled WGS sequence"/>
</dbReference>
<gene>
    <name evidence="2" type="ORF">K678_04839</name>
</gene>
<sequence>MTEVGKSEENQMFYRRALVMFSGRADLCWLRLLRPGFRHCFVVVETPGGWVSLNPMAHRTDLTVLSIPSGFDLAGWYRAQGLIVVETVSHPPPRRQAPWRPYSCVEAVKRVLGIHDGFVLTPWQLFRFLENRGKKSLTGRGDLRDDLPINTTFAPEADRSPAPAAFFVAKSEQNKIKRSGKEFAMGGFFAPSSSPSPAPVVVAPTPDTSTEDAAKARQETVERNRRGLYGTIATSESGLLSSRASGGKSLLGE</sequence>
<evidence type="ECO:0000313" key="2">
    <source>
        <dbReference type="EMBL" id="EPY02642.1"/>
    </source>
</evidence>
<organism evidence="2 3">
    <name type="scientific">Magnetospirillum fulvum MGU-K5</name>
    <dbReference type="NCBI Taxonomy" id="1316936"/>
    <lineage>
        <taxon>Bacteria</taxon>
        <taxon>Pseudomonadati</taxon>
        <taxon>Pseudomonadota</taxon>
        <taxon>Alphaproteobacteria</taxon>
        <taxon>Rhodospirillales</taxon>
        <taxon>Rhodospirillaceae</taxon>
        <taxon>Magnetospirillum</taxon>
    </lineage>
</organism>
<feature type="region of interest" description="Disordered" evidence="1">
    <location>
        <begin position="192"/>
        <end position="212"/>
    </location>
</feature>
<proteinExistence type="predicted"/>
<name>S9S9W2_MAGFU</name>
<dbReference type="STRING" id="1316936.K678_04839"/>
<protein>
    <submittedName>
        <fullName evidence="2">Uncharacterized protein</fullName>
    </submittedName>
</protein>
<reference evidence="2 3" key="1">
    <citation type="submission" date="2013-04" db="EMBL/GenBank/DDBJ databases">
        <authorList>
            <person name="Kuznetsov B."/>
            <person name="Ivanovsky R."/>
        </authorList>
    </citation>
    <scope>NUCLEOTIDE SEQUENCE [LARGE SCALE GENOMIC DNA]</scope>
    <source>
        <strain evidence="2 3">MGU-K5</strain>
    </source>
</reference>
<evidence type="ECO:0000256" key="1">
    <source>
        <dbReference type="SAM" id="MobiDB-lite"/>
    </source>
</evidence>
<dbReference type="AlphaFoldDB" id="S9S9W2"/>